<accession>A0AAN7Y1T1</accession>
<reference evidence="2 3" key="2">
    <citation type="journal article" date="2023" name="Mol. Biol. Evol.">
        <title>Genomics of Secondarily Temperate Adaptation in the Only Non-Antarctic Icefish.</title>
        <authorList>
            <person name="Rivera-Colon A.G."/>
            <person name="Rayamajhi N."/>
            <person name="Minhas B.F."/>
            <person name="Madrigal G."/>
            <person name="Bilyk K.T."/>
            <person name="Yoon V."/>
            <person name="Hune M."/>
            <person name="Gregory S."/>
            <person name="Cheng C.H.C."/>
            <person name="Catchen J.M."/>
        </authorList>
    </citation>
    <scope>NUCLEOTIDE SEQUENCE [LARGE SCALE GENOMIC DNA]</scope>
    <source>
        <strain evidence="2">JMC-PN-2008</strain>
    </source>
</reference>
<evidence type="ECO:0000313" key="3">
    <source>
        <dbReference type="Proteomes" id="UP001346869"/>
    </source>
</evidence>
<feature type="transmembrane region" description="Helical" evidence="1">
    <location>
        <begin position="160"/>
        <end position="182"/>
    </location>
</feature>
<dbReference type="AlphaFoldDB" id="A0AAN7Y1T1"/>
<gene>
    <name evidence="2" type="ORF">PBY51_024831</name>
</gene>
<reference evidence="2 3" key="1">
    <citation type="journal article" date="2023" name="Genes (Basel)">
        <title>Chromosome-Level Genome Assembly and Circadian Gene Repertoire of the Patagonia Blennie Eleginops maclovinus-The Closest Ancestral Proxy of Antarctic Cryonotothenioids.</title>
        <authorList>
            <person name="Cheng C.C."/>
            <person name="Rivera-Colon A.G."/>
            <person name="Minhas B.F."/>
            <person name="Wilson L."/>
            <person name="Rayamajhi N."/>
            <person name="Vargas-Chacoff L."/>
            <person name="Catchen J.M."/>
        </authorList>
    </citation>
    <scope>NUCLEOTIDE SEQUENCE [LARGE SCALE GENOMIC DNA]</scope>
    <source>
        <strain evidence="2">JMC-PN-2008</strain>
    </source>
</reference>
<proteinExistence type="predicted"/>
<protein>
    <submittedName>
        <fullName evidence="2">Uncharacterized protein</fullName>
    </submittedName>
</protein>
<evidence type="ECO:0000313" key="2">
    <source>
        <dbReference type="EMBL" id="KAK5870175.1"/>
    </source>
</evidence>
<comment type="caution">
    <text evidence="2">The sequence shown here is derived from an EMBL/GenBank/DDBJ whole genome shotgun (WGS) entry which is preliminary data.</text>
</comment>
<keyword evidence="1" id="KW-0472">Membrane</keyword>
<feature type="transmembrane region" description="Helical" evidence="1">
    <location>
        <begin position="117"/>
        <end position="140"/>
    </location>
</feature>
<dbReference type="EMBL" id="JAUZQC010000006">
    <property type="protein sequence ID" value="KAK5870175.1"/>
    <property type="molecule type" value="Genomic_DNA"/>
</dbReference>
<name>A0AAN7Y1T1_ELEMC</name>
<dbReference type="Proteomes" id="UP001346869">
    <property type="component" value="Unassembled WGS sequence"/>
</dbReference>
<evidence type="ECO:0000256" key="1">
    <source>
        <dbReference type="SAM" id="Phobius"/>
    </source>
</evidence>
<feature type="transmembrane region" description="Helical" evidence="1">
    <location>
        <begin position="82"/>
        <end position="105"/>
    </location>
</feature>
<organism evidence="2 3">
    <name type="scientific">Eleginops maclovinus</name>
    <name type="common">Patagonian blennie</name>
    <name type="synonym">Eleginus maclovinus</name>
    <dbReference type="NCBI Taxonomy" id="56733"/>
    <lineage>
        <taxon>Eukaryota</taxon>
        <taxon>Metazoa</taxon>
        <taxon>Chordata</taxon>
        <taxon>Craniata</taxon>
        <taxon>Vertebrata</taxon>
        <taxon>Euteleostomi</taxon>
        <taxon>Actinopterygii</taxon>
        <taxon>Neopterygii</taxon>
        <taxon>Teleostei</taxon>
        <taxon>Neoteleostei</taxon>
        <taxon>Acanthomorphata</taxon>
        <taxon>Eupercaria</taxon>
        <taxon>Perciformes</taxon>
        <taxon>Notothenioidei</taxon>
        <taxon>Eleginopidae</taxon>
        <taxon>Eleginops</taxon>
    </lineage>
</organism>
<keyword evidence="3" id="KW-1185">Reference proteome</keyword>
<keyword evidence="1" id="KW-1133">Transmembrane helix</keyword>
<feature type="transmembrane region" description="Helical" evidence="1">
    <location>
        <begin position="56"/>
        <end position="76"/>
    </location>
</feature>
<feature type="transmembrane region" description="Helical" evidence="1">
    <location>
        <begin position="203"/>
        <end position="230"/>
    </location>
</feature>
<keyword evidence="1" id="KW-0812">Transmembrane</keyword>
<sequence>MTTQEVPLNLNKLQELGIVLMNADSVLVAVKTELPDLLITLLIKGPHFRHLNKVKILSRVFCAAVEITALVLFSLADPIKVIFIALVCVPIAFNFIELIIVCLRVEPSHELKEMSEYIIKVCSVIHWIFTIALIFLGVLAFDKYGKERKDSWLVKVMIAYTVWILLFVIWVHVSCIPTKGILGRSKNSRRSSQQRQTKMLRAAKWTVIAVPVILSVGNLCFAVAISFGILS</sequence>